<reference evidence="2" key="1">
    <citation type="submission" date="2021-01" db="EMBL/GenBank/DDBJ databases">
        <authorList>
            <consortium name="Genoscope - CEA"/>
            <person name="William W."/>
        </authorList>
    </citation>
    <scope>NUCLEOTIDE SEQUENCE</scope>
</reference>
<gene>
    <name evidence="2" type="ORF">POCTA_138.1.T0470187</name>
</gene>
<evidence type="ECO:0008006" key="4">
    <source>
        <dbReference type="Google" id="ProtNLM"/>
    </source>
</evidence>
<evidence type="ECO:0000313" key="2">
    <source>
        <dbReference type="EMBL" id="CAD8165907.1"/>
    </source>
</evidence>
<feature type="transmembrane region" description="Helical" evidence="1">
    <location>
        <begin position="178"/>
        <end position="200"/>
    </location>
</feature>
<feature type="transmembrane region" description="Helical" evidence="1">
    <location>
        <begin position="352"/>
        <end position="372"/>
    </location>
</feature>
<proteinExistence type="predicted"/>
<keyword evidence="1" id="KW-1133">Transmembrane helix</keyword>
<protein>
    <recommendedName>
        <fullName evidence="4">Transmembrane protein</fullName>
    </recommendedName>
</protein>
<accession>A0A8S1UP17</accession>
<dbReference type="OrthoDB" id="301367at2759"/>
<comment type="caution">
    <text evidence="2">The sequence shown here is derived from an EMBL/GenBank/DDBJ whole genome shotgun (WGS) entry which is preliminary data.</text>
</comment>
<sequence length="420" mass="49770">MFIIAYALQLNIYLGKIQDPLILPNHTGMLVDIFCDVIDSFKTRRNEQVDLLYVDQPDQANITFNFIRNYNQEKSIVLTQDAIQLDYSQYDQLSKAILTENYIFIYPSLVVTLFSRIVWELFFNYIIIIFPWIMIYANFMIFFLSKQKYKTYSKKIRVSLQILVGNQETNQSTLILKIMFIIITFLISAIIFIDFIYVVGNAIQRQNFNSLNDLAMNQFQLCSVKNDKFISDMIQRYRDISYQEKDNIQQCIDMLFKNEDAVIFISEFQYGLFLKNYPEYTYLKYQLKYNSYRSYQLLFNSTIDQNIRKDINASIDQLWPQKYDLDVRKKYLVQLVYVKSAVVSLIFTNKTFLTTSIMISITSILLIQISIVRKQCRLCRKKLPFPFISHKAKVIRSKETKTNMNDSQVFITGILEELKN</sequence>
<dbReference type="AlphaFoldDB" id="A0A8S1UP17"/>
<organism evidence="2 3">
    <name type="scientific">Paramecium octaurelia</name>
    <dbReference type="NCBI Taxonomy" id="43137"/>
    <lineage>
        <taxon>Eukaryota</taxon>
        <taxon>Sar</taxon>
        <taxon>Alveolata</taxon>
        <taxon>Ciliophora</taxon>
        <taxon>Intramacronucleata</taxon>
        <taxon>Oligohymenophorea</taxon>
        <taxon>Peniculida</taxon>
        <taxon>Parameciidae</taxon>
        <taxon>Paramecium</taxon>
    </lineage>
</organism>
<keyword evidence="3" id="KW-1185">Reference proteome</keyword>
<evidence type="ECO:0000256" key="1">
    <source>
        <dbReference type="SAM" id="Phobius"/>
    </source>
</evidence>
<name>A0A8S1UP17_PAROT</name>
<keyword evidence="1" id="KW-0472">Membrane</keyword>
<feature type="transmembrane region" description="Helical" evidence="1">
    <location>
        <begin position="125"/>
        <end position="145"/>
    </location>
</feature>
<dbReference type="EMBL" id="CAJJDP010000047">
    <property type="protein sequence ID" value="CAD8165907.1"/>
    <property type="molecule type" value="Genomic_DNA"/>
</dbReference>
<dbReference type="OMA" id="PFPFISH"/>
<keyword evidence="1" id="KW-0812">Transmembrane</keyword>
<dbReference type="Proteomes" id="UP000683925">
    <property type="component" value="Unassembled WGS sequence"/>
</dbReference>
<evidence type="ECO:0000313" key="3">
    <source>
        <dbReference type="Proteomes" id="UP000683925"/>
    </source>
</evidence>